<accession>A0ACC1JZM7</accession>
<evidence type="ECO:0000313" key="2">
    <source>
        <dbReference type="Proteomes" id="UP001140234"/>
    </source>
</evidence>
<dbReference type="EMBL" id="JANBUJ010000730">
    <property type="protein sequence ID" value="KAJ2770443.1"/>
    <property type="molecule type" value="Genomic_DNA"/>
</dbReference>
<sequence length="370" mass="40498">MPVARAGLSGRALGATAAVSLAVVVYSYVQHQRTTVKAWKSMAALVSAISMGNLRSAYTAPQWTEADERERRLDADAQHFAQGPPGATAGEAGRGGARLDRVFLQQLRAVGRIIVPSLASKEAVIIAMQVVFLVLRTWLSVVVAQLDGKIVKHLVRGQGRQFLAGLLSWFAIAVPATYTNSMIRFLESKLALAFRTRLTQYVHDMYLDGNLSYYKMQTVEGSAASASHLITTDIARFCSRLASFLSNLGKPTLDTIIFNIQLIRGVGLGGTVGMFAMYMATASLLRAWTPPFGRMAATQARLEGDFRASHARVITNAEEIAFYRGEQREAEQLSGSLHRLLAHARAVARRKIPHVVLEDMVIKYTWSAFG</sequence>
<name>A0ACC1JZM7_9FUNG</name>
<gene>
    <name evidence="1" type="primary">PXA1</name>
    <name evidence="1" type="ORF">IWQ57_002662</name>
</gene>
<protein>
    <submittedName>
        <fullName evidence="1">ATP-binding cassette long-chain fatty acid transporter pxa1</fullName>
    </submittedName>
</protein>
<dbReference type="Proteomes" id="UP001140234">
    <property type="component" value="Unassembled WGS sequence"/>
</dbReference>
<organism evidence="1 2">
    <name type="scientific">Coemansia nantahalensis</name>
    <dbReference type="NCBI Taxonomy" id="2789366"/>
    <lineage>
        <taxon>Eukaryota</taxon>
        <taxon>Fungi</taxon>
        <taxon>Fungi incertae sedis</taxon>
        <taxon>Zoopagomycota</taxon>
        <taxon>Kickxellomycotina</taxon>
        <taxon>Kickxellomycetes</taxon>
        <taxon>Kickxellales</taxon>
        <taxon>Kickxellaceae</taxon>
        <taxon>Coemansia</taxon>
    </lineage>
</organism>
<keyword evidence="1" id="KW-0547">Nucleotide-binding</keyword>
<comment type="caution">
    <text evidence="1">The sequence shown here is derived from an EMBL/GenBank/DDBJ whole genome shotgun (WGS) entry which is preliminary data.</text>
</comment>
<reference evidence="1" key="1">
    <citation type="submission" date="2022-07" db="EMBL/GenBank/DDBJ databases">
        <title>Phylogenomic reconstructions and comparative analyses of Kickxellomycotina fungi.</title>
        <authorList>
            <person name="Reynolds N.K."/>
            <person name="Stajich J.E."/>
            <person name="Barry K."/>
            <person name="Grigoriev I.V."/>
            <person name="Crous P."/>
            <person name="Smith M.E."/>
        </authorList>
    </citation>
    <scope>NUCLEOTIDE SEQUENCE</scope>
    <source>
        <strain evidence="1">CBS 109366</strain>
    </source>
</reference>
<evidence type="ECO:0000313" key="1">
    <source>
        <dbReference type="EMBL" id="KAJ2770443.1"/>
    </source>
</evidence>
<keyword evidence="1" id="KW-0067">ATP-binding</keyword>
<keyword evidence="2" id="KW-1185">Reference proteome</keyword>
<feature type="non-terminal residue" evidence="1">
    <location>
        <position position="370"/>
    </location>
</feature>
<proteinExistence type="predicted"/>